<reference evidence="4 5" key="1">
    <citation type="submission" date="2018-06" db="EMBL/GenBank/DDBJ databases">
        <authorList>
            <consortium name="Pathogen Informatics"/>
            <person name="Doyle S."/>
        </authorList>
    </citation>
    <scope>NUCLEOTIDE SEQUENCE [LARGE SCALE GENOMIC DNA]</scope>
    <source>
        <strain evidence="4 5">NCTC11842</strain>
    </source>
</reference>
<dbReference type="PROSITE" id="PS00061">
    <property type="entry name" value="ADH_SHORT"/>
    <property type="match status" value="1"/>
</dbReference>
<dbReference type="EC" id="1.-.-.-" evidence="4"/>
<evidence type="ECO:0000313" key="3">
    <source>
        <dbReference type="EMBL" id="MBF8643399.1"/>
    </source>
</evidence>
<comment type="similarity">
    <text evidence="1">Belongs to the short-chain dehydrogenases/reductases (SDR) family.</text>
</comment>
<accession>A0A2X2D663</accession>
<dbReference type="Proteomes" id="UP000626180">
    <property type="component" value="Unassembled WGS sequence"/>
</dbReference>
<protein>
    <submittedName>
        <fullName evidence="3">SDR family NAD(P)-dependent oxidoreductase</fullName>
    </submittedName>
    <submittedName>
        <fullName evidence="4">Short-chain dehydrogenase/reductase SDR</fullName>
        <ecNumber evidence="4">1.-.-.-</ecNumber>
    </submittedName>
</protein>
<keyword evidence="2 4" id="KW-0560">Oxidoreductase</keyword>
<sequence length="242" mass="26124">MEVKPPAYRPGAIVIGASSGMGEALARRLVTEGWRVGLAARRAERLQALAQELGDHAIICPLDLMEIDEARIALKGFIQQVGHVELIVISAGTGHVNPDLTWQLDEETIAVNALGFAAMAQIAMKHFIAQGQGHLVGISSIAKLRANGGATAYCASKAFVSTYLDGLRDLARHHKLPVTVTEACPGFVDTDMLKADKPFWVATPEKAADCIYGAIRTRTKHVYVTRRWGLIGRLLRLLPSPG</sequence>
<evidence type="ECO:0000313" key="6">
    <source>
        <dbReference type="Proteomes" id="UP000626180"/>
    </source>
</evidence>
<dbReference type="InterPro" id="IPR036291">
    <property type="entry name" value="NAD(P)-bd_dom_sf"/>
</dbReference>
<evidence type="ECO:0000313" key="4">
    <source>
        <dbReference type="EMBL" id="SPZ16622.1"/>
    </source>
</evidence>
<gene>
    <name evidence="3" type="ORF">IRZ65_22300</name>
    <name evidence="4" type="ORF">NCTC11842_05656</name>
</gene>
<keyword evidence="6" id="KW-1185">Reference proteome</keyword>
<dbReference type="SUPFAM" id="SSF51735">
    <property type="entry name" value="NAD(P)-binding Rossmann-fold domains"/>
    <property type="match status" value="1"/>
</dbReference>
<dbReference type="AlphaFoldDB" id="A0A2X2D663"/>
<evidence type="ECO:0000256" key="1">
    <source>
        <dbReference type="ARBA" id="ARBA00006484"/>
    </source>
</evidence>
<evidence type="ECO:0000256" key="2">
    <source>
        <dbReference type="ARBA" id="ARBA00023002"/>
    </source>
</evidence>
<dbReference type="InterPro" id="IPR002347">
    <property type="entry name" value="SDR_fam"/>
</dbReference>
<proteinExistence type="inferred from homology"/>
<dbReference type="Proteomes" id="UP000250443">
    <property type="component" value="Unassembled WGS sequence"/>
</dbReference>
<dbReference type="PANTHER" id="PTHR44196">
    <property type="entry name" value="DEHYDROGENASE/REDUCTASE SDR FAMILY MEMBER 7B"/>
    <property type="match status" value="1"/>
</dbReference>
<dbReference type="InterPro" id="IPR020904">
    <property type="entry name" value="Sc_DH/Rdtase_CS"/>
</dbReference>
<name>A0A2X2D663_PSELU</name>
<dbReference type="Pfam" id="PF00106">
    <property type="entry name" value="adh_short"/>
    <property type="match status" value="1"/>
</dbReference>
<dbReference type="GO" id="GO:0016491">
    <property type="term" value="F:oxidoreductase activity"/>
    <property type="evidence" value="ECO:0007669"/>
    <property type="project" value="UniProtKB-KW"/>
</dbReference>
<dbReference type="PRINTS" id="PR00081">
    <property type="entry name" value="GDHRDH"/>
</dbReference>
<dbReference type="EMBL" id="JADMCD010000016">
    <property type="protein sequence ID" value="MBF8643399.1"/>
    <property type="molecule type" value="Genomic_DNA"/>
</dbReference>
<dbReference type="GO" id="GO:0016020">
    <property type="term" value="C:membrane"/>
    <property type="evidence" value="ECO:0007669"/>
    <property type="project" value="TreeGrafter"/>
</dbReference>
<dbReference type="RefSeq" id="WP_010798773.1">
    <property type="nucleotide sequence ID" value="NZ_CP069263.1"/>
</dbReference>
<dbReference type="Gene3D" id="3.40.50.720">
    <property type="entry name" value="NAD(P)-binding Rossmann-like Domain"/>
    <property type="match status" value="1"/>
</dbReference>
<evidence type="ECO:0000313" key="5">
    <source>
        <dbReference type="Proteomes" id="UP000250443"/>
    </source>
</evidence>
<organism evidence="4 5">
    <name type="scientific">Pseudomonas luteola</name>
    <dbReference type="NCBI Taxonomy" id="47886"/>
    <lineage>
        <taxon>Bacteria</taxon>
        <taxon>Pseudomonadati</taxon>
        <taxon>Pseudomonadota</taxon>
        <taxon>Gammaproteobacteria</taxon>
        <taxon>Pseudomonadales</taxon>
        <taxon>Pseudomonadaceae</taxon>
        <taxon>Pseudomonas</taxon>
    </lineage>
</organism>
<reference evidence="3 6" key="2">
    <citation type="submission" date="2020-10" db="EMBL/GenBank/DDBJ databases">
        <title>Genome sequences of Pseudomonas isolates.</title>
        <authorList>
            <person name="Wessels L."/>
            <person name="Reich F."/>
            <person name="Hammerl J."/>
        </authorList>
    </citation>
    <scope>NUCLEOTIDE SEQUENCE [LARGE SCALE GENOMIC DNA]</scope>
    <source>
        <strain evidence="3 6">20-MO00624-0</strain>
    </source>
</reference>
<dbReference type="PANTHER" id="PTHR44196:SF3">
    <property type="entry name" value="SHORT CHAIN DEHYDROGENASE FAMILY PROTEIN"/>
    <property type="match status" value="1"/>
</dbReference>
<dbReference type="EMBL" id="UAUF01000015">
    <property type="protein sequence ID" value="SPZ16622.1"/>
    <property type="molecule type" value="Genomic_DNA"/>
</dbReference>